<name>A0AAU7DCR7_9BACT</name>
<dbReference type="GO" id="GO:0003677">
    <property type="term" value="F:DNA binding"/>
    <property type="evidence" value="ECO:0007669"/>
    <property type="project" value="UniProtKB-KW"/>
</dbReference>
<evidence type="ECO:0000256" key="5">
    <source>
        <dbReference type="ARBA" id="ARBA00022747"/>
    </source>
</evidence>
<evidence type="ECO:0000256" key="4">
    <source>
        <dbReference type="ARBA" id="ARBA00022691"/>
    </source>
</evidence>
<proteinExistence type="predicted"/>
<dbReference type="InterPro" id="IPR011639">
    <property type="entry name" value="MethylTrfase_TaqI-like_dom"/>
</dbReference>
<evidence type="ECO:0000256" key="7">
    <source>
        <dbReference type="ARBA" id="ARBA00047942"/>
    </source>
</evidence>
<dbReference type="GO" id="GO:0032259">
    <property type="term" value="P:methylation"/>
    <property type="evidence" value="ECO:0007669"/>
    <property type="project" value="UniProtKB-KW"/>
</dbReference>
<dbReference type="GO" id="GO:0009307">
    <property type="term" value="P:DNA restriction-modification system"/>
    <property type="evidence" value="ECO:0007669"/>
    <property type="project" value="UniProtKB-KW"/>
</dbReference>
<dbReference type="RefSeq" id="WP_348270157.1">
    <property type="nucleotide sequence ID" value="NZ_CP121195.1"/>
</dbReference>
<keyword evidence="6" id="KW-0238">DNA-binding</keyword>
<dbReference type="Gene3D" id="3.40.50.150">
    <property type="entry name" value="Vaccinia Virus protein VP39"/>
    <property type="match status" value="1"/>
</dbReference>
<feature type="domain" description="Type II methyltransferase M.TaqI-like" evidence="8">
    <location>
        <begin position="102"/>
        <end position="281"/>
    </location>
</feature>
<organism evidence="9">
    <name type="scientific">Edaphobacter paludis</name>
    <dbReference type="NCBI Taxonomy" id="3035702"/>
    <lineage>
        <taxon>Bacteria</taxon>
        <taxon>Pseudomonadati</taxon>
        <taxon>Acidobacteriota</taxon>
        <taxon>Terriglobia</taxon>
        <taxon>Terriglobales</taxon>
        <taxon>Acidobacteriaceae</taxon>
        <taxon>Edaphobacter</taxon>
    </lineage>
</organism>
<dbReference type="EMBL" id="CP121195">
    <property type="protein sequence ID" value="XBH15146.1"/>
    <property type="molecule type" value="Genomic_DNA"/>
</dbReference>
<dbReference type="PANTHER" id="PTHR33841:SF6">
    <property type="entry name" value="TYPE II METHYLTRANSFERASE M.HINDII"/>
    <property type="match status" value="1"/>
</dbReference>
<keyword evidence="3" id="KW-0808">Transferase</keyword>
<evidence type="ECO:0000313" key="9">
    <source>
        <dbReference type="EMBL" id="XBH15146.1"/>
    </source>
</evidence>
<dbReference type="REBASE" id="835073">
    <property type="entry name" value="M2.Esp920ORF8255P"/>
</dbReference>
<accession>A0AAU7DCR7</accession>
<dbReference type="InterPro" id="IPR050953">
    <property type="entry name" value="N4_N6_ade-DNA_methylase"/>
</dbReference>
<comment type="catalytic activity">
    <reaction evidence="7">
        <text>a 2'-deoxyadenosine in DNA + S-adenosyl-L-methionine = an N(6)-methyl-2'-deoxyadenosine in DNA + S-adenosyl-L-homocysteine + H(+)</text>
        <dbReference type="Rhea" id="RHEA:15197"/>
        <dbReference type="Rhea" id="RHEA-COMP:12418"/>
        <dbReference type="Rhea" id="RHEA-COMP:12419"/>
        <dbReference type="ChEBI" id="CHEBI:15378"/>
        <dbReference type="ChEBI" id="CHEBI:57856"/>
        <dbReference type="ChEBI" id="CHEBI:59789"/>
        <dbReference type="ChEBI" id="CHEBI:90615"/>
        <dbReference type="ChEBI" id="CHEBI:90616"/>
        <dbReference type="EC" id="2.1.1.72"/>
    </reaction>
</comment>
<evidence type="ECO:0000256" key="3">
    <source>
        <dbReference type="ARBA" id="ARBA00022679"/>
    </source>
</evidence>
<dbReference type="PRINTS" id="PR00507">
    <property type="entry name" value="N12N6MTFRASE"/>
</dbReference>
<evidence type="ECO:0000256" key="2">
    <source>
        <dbReference type="ARBA" id="ARBA00022603"/>
    </source>
</evidence>
<keyword evidence="4" id="KW-0949">S-adenosyl-L-methionine</keyword>
<dbReference type="SUPFAM" id="SSF53335">
    <property type="entry name" value="S-adenosyl-L-methionine-dependent methyltransferases"/>
    <property type="match status" value="1"/>
</dbReference>
<dbReference type="PANTHER" id="PTHR33841">
    <property type="entry name" value="DNA METHYLTRANSFERASE YEEA-RELATED"/>
    <property type="match status" value="1"/>
</dbReference>
<dbReference type="InterPro" id="IPR029063">
    <property type="entry name" value="SAM-dependent_MTases_sf"/>
</dbReference>
<reference evidence="9" key="1">
    <citation type="submission" date="2023-03" db="EMBL/GenBank/DDBJ databases">
        <title>Edaphobacter sp.</title>
        <authorList>
            <person name="Huber K.J."/>
            <person name="Papendorf J."/>
            <person name="Pilke C."/>
            <person name="Bunk B."/>
            <person name="Sproeer C."/>
            <person name="Pester M."/>
        </authorList>
    </citation>
    <scope>NUCLEOTIDE SEQUENCE</scope>
    <source>
        <strain evidence="9">DSM 109920</strain>
    </source>
</reference>
<evidence type="ECO:0000256" key="6">
    <source>
        <dbReference type="ARBA" id="ARBA00023125"/>
    </source>
</evidence>
<dbReference type="GO" id="GO:0009007">
    <property type="term" value="F:site-specific DNA-methyltransferase (adenine-specific) activity"/>
    <property type="evidence" value="ECO:0007669"/>
    <property type="project" value="UniProtKB-EC"/>
</dbReference>
<dbReference type="AlphaFoldDB" id="A0AAU7DCR7"/>
<dbReference type="PROSITE" id="PS00092">
    <property type="entry name" value="N6_MTASE"/>
    <property type="match status" value="1"/>
</dbReference>
<gene>
    <name evidence="9" type="ORF">P8936_08260</name>
</gene>
<evidence type="ECO:0000256" key="1">
    <source>
        <dbReference type="ARBA" id="ARBA00011900"/>
    </source>
</evidence>
<protein>
    <recommendedName>
        <fullName evidence="1">site-specific DNA-methyltransferase (adenine-specific)</fullName>
        <ecNumber evidence="1">2.1.1.72</ecNumber>
    </recommendedName>
</protein>
<dbReference type="Pfam" id="PF07669">
    <property type="entry name" value="Eco57I"/>
    <property type="match status" value="1"/>
</dbReference>
<sequence>MNDQVSFTLRGRNPDVLTCIANLSNDEVFTPPEFANRMLDTVAEAWAANNGGANIWADSTVRFLDPFTKSGVFLREITRRLNDGLESEFQDRQKRVDHILSKQVFGIGITQLTSLLARRSLYCSKHANGPHSIAKEFADDAGNIWFERMEHTWVDGRCRFCGASQKTLDRGEGLETHAYAFIHTDDIKARVGELFGGDMQFDVIIGNPPYQLDDGGFRASATPIYQHFVQQAKALQPRLLTMIIPARWYSGGRGLESFRDETLADTRIRVIHDFLNAGDAFPGIGIQGGILYFLWDREHEGDATITSNYEGRVLSVATRPLLEDGADVFIRHNQAIPILKKVIAAESGSQANSVALPEGTRFSDLVSSGKPFGLRTYVRGHEKKSAGDVRVYQNGGEAWIPRTAVPEGLDLIDTWKVFVGAAYGGADHKGREPLPLQVIGKPIVGEPGSVATETYIAIGPFASEREAQNAASYLSTRFARFLVLLHKPSQHASKRVYTFVPRQDFSKPWSDEELYARYGITQDEIEFIEFLVRAGDAS</sequence>
<dbReference type="EC" id="2.1.1.72" evidence="1"/>
<dbReference type="InterPro" id="IPR002052">
    <property type="entry name" value="DNA_methylase_N6_adenine_CS"/>
</dbReference>
<keyword evidence="2 9" id="KW-0489">Methyltransferase</keyword>
<evidence type="ECO:0000259" key="8">
    <source>
        <dbReference type="Pfam" id="PF07669"/>
    </source>
</evidence>
<keyword evidence="5" id="KW-0680">Restriction system</keyword>